<gene>
    <name evidence="2" type="ORF">EIKCOROL_01960</name>
</gene>
<comment type="caution">
    <text evidence="2">The sequence shown here is derived from an EMBL/GenBank/DDBJ whole genome shotgun (WGS) entry which is preliminary data.</text>
</comment>
<evidence type="ECO:0000313" key="3">
    <source>
        <dbReference type="Proteomes" id="UP000005837"/>
    </source>
</evidence>
<dbReference type="Proteomes" id="UP000005837">
    <property type="component" value="Unassembled WGS sequence"/>
</dbReference>
<dbReference type="EMBL" id="ACEA01000042">
    <property type="protein sequence ID" value="EEG23372.1"/>
    <property type="molecule type" value="Genomic_DNA"/>
</dbReference>
<protein>
    <submittedName>
        <fullName evidence="2">Uncharacterized protein</fullName>
    </submittedName>
</protein>
<evidence type="ECO:0000256" key="1">
    <source>
        <dbReference type="SAM" id="MobiDB-lite"/>
    </source>
</evidence>
<sequence>MPAPFFHYLLYRFLPASEAGCPTATAVCRTPRFRTAPHTAADFNLVETLFSGSLPQRQQSGQTNYTLRNCKPNKRLATS</sequence>
<feature type="compositionally biased region" description="Polar residues" evidence="1">
    <location>
        <begin position="55"/>
        <end position="67"/>
    </location>
</feature>
<proteinExistence type="predicted"/>
<organism evidence="2 3">
    <name type="scientific">Eikenella corrodens ATCC 23834</name>
    <dbReference type="NCBI Taxonomy" id="546274"/>
    <lineage>
        <taxon>Bacteria</taxon>
        <taxon>Pseudomonadati</taxon>
        <taxon>Pseudomonadota</taxon>
        <taxon>Betaproteobacteria</taxon>
        <taxon>Neisseriales</taxon>
        <taxon>Neisseriaceae</taxon>
        <taxon>Eikenella</taxon>
    </lineage>
</organism>
<dbReference type="HOGENOM" id="CLU_2600493_0_0_4"/>
<name>C0DX57_EIKCO</name>
<reference evidence="2 3" key="1">
    <citation type="submission" date="2009-01" db="EMBL/GenBank/DDBJ databases">
        <authorList>
            <person name="Fulton L."/>
            <person name="Clifton S."/>
            <person name="Chinwalla A.T."/>
            <person name="Mitreva M."/>
            <person name="Sodergren E."/>
            <person name="Weinstock G."/>
            <person name="Clifton S."/>
            <person name="Dooling D.J."/>
            <person name="Fulton B."/>
            <person name="Minx P."/>
            <person name="Pepin K.H."/>
            <person name="Johnson M."/>
            <person name="Bhonagiri V."/>
            <person name="Nash W.E."/>
            <person name="Mardis E.R."/>
            <person name="Wilson R.K."/>
        </authorList>
    </citation>
    <scope>NUCLEOTIDE SEQUENCE [LARGE SCALE GENOMIC DNA]</scope>
    <source>
        <strain evidence="2 3">ATCC 23834</strain>
    </source>
</reference>
<feature type="region of interest" description="Disordered" evidence="1">
    <location>
        <begin position="55"/>
        <end position="79"/>
    </location>
</feature>
<dbReference type="AlphaFoldDB" id="C0DX57"/>
<accession>C0DX57</accession>
<evidence type="ECO:0000313" key="2">
    <source>
        <dbReference type="EMBL" id="EEG23372.1"/>
    </source>
</evidence>